<dbReference type="PANTHER" id="PTHR21026">
    <property type="entry name" value="39S RIBOSOMAL PROTEIN L32, MITOCHONDRIAL"/>
    <property type="match status" value="1"/>
</dbReference>
<dbReference type="GO" id="GO:0005762">
    <property type="term" value="C:mitochondrial large ribosomal subunit"/>
    <property type="evidence" value="ECO:0007669"/>
    <property type="project" value="TreeGrafter"/>
</dbReference>
<feature type="chain" id="PRO_5004000346" evidence="7">
    <location>
        <begin position="18"/>
        <end position="183"/>
    </location>
</feature>
<dbReference type="InterPro" id="IPR051991">
    <property type="entry name" value="Mitoribosomal_protein_bL32"/>
</dbReference>
<evidence type="ECO:0000256" key="7">
    <source>
        <dbReference type="SAM" id="SignalP"/>
    </source>
</evidence>
<gene>
    <name evidence="8" type="ORF">TREES_T100017014</name>
</gene>
<keyword evidence="4" id="KW-0496">Mitochondrion</keyword>
<keyword evidence="5" id="KW-0687">Ribonucleoprotein</keyword>
<reference evidence="9" key="1">
    <citation type="submission" date="2012-07" db="EMBL/GenBank/DDBJ databases">
        <title>Genome of the Chinese tree shrew, a rising model animal genetically related to primates.</title>
        <authorList>
            <person name="Zhang G."/>
            <person name="Fan Y."/>
            <person name="Yao Y."/>
            <person name="Huang Z."/>
        </authorList>
    </citation>
    <scope>NUCLEOTIDE SEQUENCE [LARGE SCALE GENOMIC DNA]</scope>
</reference>
<proteinExistence type="inferred from homology"/>
<evidence type="ECO:0000256" key="1">
    <source>
        <dbReference type="ARBA" id="ARBA00004173"/>
    </source>
</evidence>
<organism evidence="8 9">
    <name type="scientific">Tupaia chinensis</name>
    <name type="common">Chinese tree shrew</name>
    <name type="synonym">Tupaia belangeri chinensis</name>
    <dbReference type="NCBI Taxonomy" id="246437"/>
    <lineage>
        <taxon>Eukaryota</taxon>
        <taxon>Metazoa</taxon>
        <taxon>Chordata</taxon>
        <taxon>Craniata</taxon>
        <taxon>Vertebrata</taxon>
        <taxon>Euteleostomi</taxon>
        <taxon>Mammalia</taxon>
        <taxon>Eutheria</taxon>
        <taxon>Euarchontoglires</taxon>
        <taxon>Scandentia</taxon>
        <taxon>Tupaiidae</taxon>
        <taxon>Tupaia</taxon>
    </lineage>
</organism>
<name>L9KZB4_TUPCH</name>
<keyword evidence="7" id="KW-0732">Signal</keyword>
<dbReference type="Proteomes" id="UP000011518">
    <property type="component" value="Unassembled WGS sequence"/>
</dbReference>
<evidence type="ECO:0000313" key="8">
    <source>
        <dbReference type="EMBL" id="ELW66477.1"/>
    </source>
</evidence>
<evidence type="ECO:0000256" key="5">
    <source>
        <dbReference type="ARBA" id="ARBA00023274"/>
    </source>
</evidence>
<dbReference type="AlphaFoldDB" id="L9KZB4"/>
<protein>
    <submittedName>
        <fullName evidence="8">39S ribosomal protein L32, mitochondrial</fullName>
    </submittedName>
</protein>
<evidence type="ECO:0000256" key="6">
    <source>
        <dbReference type="SAM" id="MobiDB-lite"/>
    </source>
</evidence>
<dbReference type="STRING" id="246437.L9KZB4"/>
<feature type="region of interest" description="Disordered" evidence="6">
    <location>
        <begin position="157"/>
        <end position="183"/>
    </location>
</feature>
<evidence type="ECO:0000313" key="9">
    <source>
        <dbReference type="Proteomes" id="UP000011518"/>
    </source>
</evidence>
<dbReference type="GO" id="GO:0003735">
    <property type="term" value="F:structural constituent of ribosome"/>
    <property type="evidence" value="ECO:0007669"/>
    <property type="project" value="TreeGrafter"/>
</dbReference>
<evidence type="ECO:0000256" key="2">
    <source>
        <dbReference type="ARBA" id="ARBA00008560"/>
    </source>
</evidence>
<comment type="subcellular location">
    <subcellularLocation>
        <location evidence="1">Mitochondrion</location>
    </subcellularLocation>
</comment>
<evidence type="ECO:0000256" key="4">
    <source>
        <dbReference type="ARBA" id="ARBA00023128"/>
    </source>
</evidence>
<keyword evidence="3 8" id="KW-0689">Ribosomal protein</keyword>
<reference evidence="9" key="2">
    <citation type="journal article" date="2013" name="Nat. Commun.">
        <title>Genome of the Chinese tree shrew.</title>
        <authorList>
            <person name="Fan Y."/>
            <person name="Huang Z.Y."/>
            <person name="Cao C.C."/>
            <person name="Chen C.S."/>
            <person name="Chen Y.X."/>
            <person name="Fan D.D."/>
            <person name="He J."/>
            <person name="Hou H.L."/>
            <person name="Hu L."/>
            <person name="Hu X.T."/>
            <person name="Jiang X.T."/>
            <person name="Lai R."/>
            <person name="Lang Y.S."/>
            <person name="Liang B."/>
            <person name="Liao S.G."/>
            <person name="Mu D."/>
            <person name="Ma Y.Y."/>
            <person name="Niu Y.Y."/>
            <person name="Sun X.Q."/>
            <person name="Xia J.Q."/>
            <person name="Xiao J."/>
            <person name="Xiong Z.Q."/>
            <person name="Xu L."/>
            <person name="Yang L."/>
            <person name="Zhang Y."/>
            <person name="Zhao W."/>
            <person name="Zhao X.D."/>
            <person name="Zheng Y.T."/>
            <person name="Zhou J.M."/>
            <person name="Zhu Y.B."/>
            <person name="Zhang G.J."/>
            <person name="Wang J."/>
            <person name="Yao Y.G."/>
        </authorList>
    </citation>
    <scope>NUCLEOTIDE SEQUENCE [LARGE SCALE GENOMIC DNA]</scope>
</reference>
<dbReference type="InParanoid" id="L9KZB4"/>
<evidence type="ECO:0000256" key="3">
    <source>
        <dbReference type="ARBA" id="ARBA00022980"/>
    </source>
</evidence>
<dbReference type="PANTHER" id="PTHR21026:SF2">
    <property type="entry name" value="LARGE RIBOSOMAL SUBUNIT PROTEIN BL32M"/>
    <property type="match status" value="1"/>
</dbReference>
<dbReference type="EMBL" id="KB320648">
    <property type="protein sequence ID" value="ELW66477.1"/>
    <property type="molecule type" value="Genomic_DNA"/>
</dbReference>
<accession>L9KZB4</accession>
<sequence length="183" mass="20146">MALAMLVLVARCGQVPRGPLGNCWEGLQRRLQQSRLGFPSPRPPWGPALALEGPAIFTEPAGATSPSEENASLLDSIFRMAAPTSRRSPEVHRCGRRNPQKLLEVKNDIDGSPECGHLKRKQEEVRKGTEGIRRQLGNQEGSPFKAPAMEAVVLYTGETPSEQDQGKRTMGRGRKRPAWLTQN</sequence>
<comment type="similarity">
    <text evidence="2">Belongs to the bacterial ribosomal protein bL32 family.</text>
</comment>
<keyword evidence="9" id="KW-1185">Reference proteome</keyword>
<feature type="signal peptide" evidence="7">
    <location>
        <begin position="1"/>
        <end position="17"/>
    </location>
</feature>